<dbReference type="InterPro" id="IPR036249">
    <property type="entry name" value="Thioredoxin-like_sf"/>
</dbReference>
<dbReference type="PANTHER" id="PTHR32234:SF3">
    <property type="entry name" value="SUPPRESSION OF COPPER SENSITIVITY PROTEIN"/>
    <property type="match status" value="1"/>
</dbReference>
<feature type="domain" description="Thioredoxin" evidence="8">
    <location>
        <begin position="582"/>
        <end position="714"/>
    </location>
</feature>
<keyword evidence="5 7" id="KW-1133">Transmembrane helix</keyword>
<name>A0A1G6WPX3_9PROT</name>
<proteinExistence type="predicted"/>
<protein>
    <submittedName>
        <fullName evidence="9">Thiol:disulfide interchange protein DsbD</fullName>
    </submittedName>
</protein>
<keyword evidence="3 7" id="KW-0812">Transmembrane</keyword>
<dbReference type="InterPro" id="IPR028250">
    <property type="entry name" value="DsbDN"/>
</dbReference>
<dbReference type="PANTHER" id="PTHR32234">
    <property type="entry name" value="THIOL:DISULFIDE INTERCHANGE PROTEIN DSBD"/>
    <property type="match status" value="1"/>
</dbReference>
<gene>
    <name evidence="9" type="ORF">SAMN04488071_1185</name>
</gene>
<evidence type="ECO:0000256" key="4">
    <source>
        <dbReference type="ARBA" id="ARBA00022748"/>
    </source>
</evidence>
<feature type="transmembrane region" description="Helical" evidence="7">
    <location>
        <begin position="517"/>
        <end position="533"/>
    </location>
</feature>
<dbReference type="STRING" id="637679.GCA_001550055_02901"/>
<keyword evidence="6 7" id="KW-0472">Membrane</keyword>
<feature type="transmembrane region" description="Helical" evidence="7">
    <location>
        <begin position="566"/>
        <end position="584"/>
    </location>
</feature>
<dbReference type="InterPro" id="IPR035671">
    <property type="entry name" value="DsbD_gamma"/>
</dbReference>
<dbReference type="Gene3D" id="3.40.30.10">
    <property type="entry name" value="Glutaredoxin"/>
    <property type="match status" value="1"/>
</dbReference>
<dbReference type="Proteomes" id="UP000183685">
    <property type="component" value="Unassembled WGS sequence"/>
</dbReference>
<dbReference type="Pfam" id="PF13899">
    <property type="entry name" value="Thioredoxin_7"/>
    <property type="match status" value="1"/>
</dbReference>
<keyword evidence="4" id="KW-0201">Cytochrome c-type biogenesis</keyword>
<evidence type="ECO:0000256" key="7">
    <source>
        <dbReference type="SAM" id="Phobius"/>
    </source>
</evidence>
<comment type="subcellular location">
    <subcellularLocation>
        <location evidence="1">Cell membrane</location>
        <topology evidence="1">Multi-pass membrane protein</topology>
    </subcellularLocation>
</comment>
<feature type="transmembrane region" description="Helical" evidence="7">
    <location>
        <begin position="539"/>
        <end position="559"/>
    </location>
</feature>
<dbReference type="EMBL" id="FNAK01000002">
    <property type="protein sequence ID" value="SDD67908.1"/>
    <property type="molecule type" value="Genomic_DNA"/>
</dbReference>
<dbReference type="InterPro" id="IPR003834">
    <property type="entry name" value="Cyt_c_assmbl_TM_dom"/>
</dbReference>
<evidence type="ECO:0000256" key="6">
    <source>
        <dbReference type="ARBA" id="ARBA00023136"/>
    </source>
</evidence>
<feature type="transmembrane region" description="Helical" evidence="7">
    <location>
        <begin position="401"/>
        <end position="422"/>
    </location>
</feature>
<dbReference type="SUPFAM" id="SSF52833">
    <property type="entry name" value="Thioredoxin-like"/>
    <property type="match status" value="1"/>
</dbReference>
<dbReference type="AlphaFoldDB" id="A0A1G6WPX3"/>
<evidence type="ECO:0000256" key="1">
    <source>
        <dbReference type="ARBA" id="ARBA00004651"/>
    </source>
</evidence>
<dbReference type="GO" id="GO:0005886">
    <property type="term" value="C:plasma membrane"/>
    <property type="evidence" value="ECO:0007669"/>
    <property type="project" value="UniProtKB-SubCell"/>
</dbReference>
<reference evidence="9 10" key="1">
    <citation type="submission" date="2016-10" db="EMBL/GenBank/DDBJ databases">
        <authorList>
            <person name="de Groot N.N."/>
        </authorList>
    </citation>
    <scope>NUCLEOTIDE SEQUENCE [LARGE SCALE GENOMIC DNA]</scope>
    <source>
        <strain evidence="9 10">CGMCC 1.9109</strain>
    </source>
</reference>
<sequence length="714" mass="76053">MLYGNNQDKTLDYGPKRGEEVKSLLQGLITICLALGLTSLAEAKELARVEESHSTLVIDADMQSVSPGQPFWLAVTITPRSGWHSYWKNAGDSGASPAFDWTLDGDATIGEPQFPVPRQLPLGPLTNYGYDAPVTLLLPAKAPVSGSSLTASLEAEWLICEVECVPQVTELSLTLPVGEAKPDGEAQAIFNAARAAMPDPSFWSSDLTVGAKDTSLTVYMAPSEAEEVADAYFFPDGVGVLDYAAAQSLERASDGIKVHAKRPSGAPTAETAAGVLLLTYHDGTTDAFAMEPMLKVTADQTAPQVAEAAPVVSLPLWEAAVFALIGGVILNLMPCVFPILSLKAFAFVSANYKTAANRQKEGWAYTLGIWLSFMVIVASLLVLRAGGTAVGWGFQLQEPVFVGLMTLLMLMVALSLSGMFNIQFGIEGAGQSLAAREGVRGAFFKGILAALVATPCTAPFMAPAIGFALTQPVLIVLMVFSFLALGLALPFLALSYSPALARAMPRPGPWMEKVKEGLAFPMYLTAAWLLYVFTRETGAVAMLVLLAAIIGIVFAIWIGKQSGGRLPVRILAWAIAAFSVYSIISKPWQEPAHTAAEGYVEEIAYSGAELATILESGKPVFVYFTADWCITCKVNERIAVLTDTTQQVFRETGTVVMKGDWTNRNAEIAAVLAKHGRAGVPLYLYYPVGASAPIVLPEILGPSSISNLIANQKG</sequence>
<dbReference type="Pfam" id="PF11412">
    <property type="entry name" value="DsbD_N"/>
    <property type="match status" value="1"/>
</dbReference>
<organism evidence="9 10">
    <name type="scientific">Kordiimonas lacus</name>
    <dbReference type="NCBI Taxonomy" id="637679"/>
    <lineage>
        <taxon>Bacteria</taxon>
        <taxon>Pseudomonadati</taxon>
        <taxon>Pseudomonadota</taxon>
        <taxon>Alphaproteobacteria</taxon>
        <taxon>Kordiimonadales</taxon>
        <taxon>Kordiimonadaceae</taxon>
        <taxon>Kordiimonas</taxon>
    </lineage>
</organism>
<evidence type="ECO:0000313" key="10">
    <source>
        <dbReference type="Proteomes" id="UP000183685"/>
    </source>
</evidence>
<evidence type="ECO:0000313" key="9">
    <source>
        <dbReference type="EMBL" id="SDD67908.1"/>
    </source>
</evidence>
<dbReference type="GO" id="GO:0017004">
    <property type="term" value="P:cytochrome complex assembly"/>
    <property type="evidence" value="ECO:0007669"/>
    <property type="project" value="UniProtKB-KW"/>
</dbReference>
<dbReference type="GO" id="GO:0045454">
    <property type="term" value="P:cell redox homeostasis"/>
    <property type="evidence" value="ECO:0007669"/>
    <property type="project" value="TreeGrafter"/>
</dbReference>
<keyword evidence="10" id="KW-1185">Reference proteome</keyword>
<keyword evidence="2" id="KW-1003">Cell membrane</keyword>
<evidence type="ECO:0000256" key="3">
    <source>
        <dbReference type="ARBA" id="ARBA00022692"/>
    </source>
</evidence>
<dbReference type="CDD" id="cd02953">
    <property type="entry name" value="DsbDgamma"/>
    <property type="match status" value="1"/>
</dbReference>
<feature type="transmembrane region" description="Helical" evidence="7">
    <location>
        <begin position="473"/>
        <end position="496"/>
    </location>
</feature>
<evidence type="ECO:0000256" key="2">
    <source>
        <dbReference type="ARBA" id="ARBA00022475"/>
    </source>
</evidence>
<dbReference type="GO" id="GO:0015035">
    <property type="term" value="F:protein-disulfide reductase activity"/>
    <property type="evidence" value="ECO:0007669"/>
    <property type="project" value="TreeGrafter"/>
</dbReference>
<feature type="transmembrane region" description="Helical" evidence="7">
    <location>
        <begin position="319"/>
        <end position="342"/>
    </location>
</feature>
<dbReference type="InterPro" id="IPR013766">
    <property type="entry name" value="Thioredoxin_domain"/>
</dbReference>
<feature type="transmembrane region" description="Helical" evidence="7">
    <location>
        <begin position="443"/>
        <end position="467"/>
    </location>
</feature>
<dbReference type="PROSITE" id="PS51352">
    <property type="entry name" value="THIOREDOXIN_2"/>
    <property type="match status" value="1"/>
</dbReference>
<evidence type="ECO:0000256" key="5">
    <source>
        <dbReference type="ARBA" id="ARBA00022989"/>
    </source>
</evidence>
<accession>A0A1G6WPX3</accession>
<feature type="transmembrane region" description="Helical" evidence="7">
    <location>
        <begin position="363"/>
        <end position="381"/>
    </location>
</feature>
<evidence type="ECO:0000259" key="8">
    <source>
        <dbReference type="PROSITE" id="PS51352"/>
    </source>
</evidence>
<dbReference type="Pfam" id="PF02683">
    <property type="entry name" value="DsbD_TM"/>
    <property type="match status" value="1"/>
</dbReference>